<evidence type="ECO:0000256" key="7">
    <source>
        <dbReference type="ARBA" id="ARBA00007490"/>
    </source>
</evidence>
<protein>
    <recommendedName>
        <fullName evidence="16">Adenosylcobinamide kinase</fullName>
        <ecNumber evidence="8">2.7.1.156</ecNumber>
        <ecNumber evidence="9">2.7.7.62</ecNumber>
    </recommendedName>
    <alternativeName>
        <fullName evidence="17">Adenosylcobinamide-phosphate guanylyltransferase</fullName>
    </alternativeName>
</protein>
<keyword evidence="15" id="KW-0342">GTP-binding</keyword>
<dbReference type="Proteomes" id="UP001387364">
    <property type="component" value="Chromosome"/>
</dbReference>
<name>A0ABZ2N866_9BACI</name>
<dbReference type="PANTHER" id="PTHR34848">
    <property type="match status" value="1"/>
</dbReference>
<evidence type="ECO:0000256" key="11">
    <source>
        <dbReference type="ARBA" id="ARBA00022679"/>
    </source>
</evidence>
<comment type="pathway">
    <text evidence="5">Cofactor biosynthesis; adenosylcobalamin biosynthesis; adenosylcobalamin from cob(II)yrinate a,c-diamide: step 6/7.</text>
</comment>
<evidence type="ECO:0000256" key="9">
    <source>
        <dbReference type="ARBA" id="ARBA00012523"/>
    </source>
</evidence>
<dbReference type="EC" id="2.7.1.156" evidence="8"/>
<dbReference type="EMBL" id="CP147404">
    <property type="protein sequence ID" value="WXB93790.1"/>
    <property type="molecule type" value="Genomic_DNA"/>
</dbReference>
<keyword evidence="11 18" id="KW-0808">Transferase</keyword>
<evidence type="ECO:0000256" key="15">
    <source>
        <dbReference type="ARBA" id="ARBA00023134"/>
    </source>
</evidence>
<organism evidence="18 19">
    <name type="scientific">Bacillus kandeliae</name>
    <dbReference type="NCBI Taxonomy" id="3129297"/>
    <lineage>
        <taxon>Bacteria</taxon>
        <taxon>Bacillati</taxon>
        <taxon>Bacillota</taxon>
        <taxon>Bacilli</taxon>
        <taxon>Bacillales</taxon>
        <taxon>Bacillaceae</taxon>
        <taxon>Bacillus</taxon>
    </lineage>
</organism>
<evidence type="ECO:0000256" key="17">
    <source>
        <dbReference type="ARBA" id="ARBA00030571"/>
    </source>
</evidence>
<comment type="catalytic activity">
    <reaction evidence="1">
        <text>adenosylcob(III)inamide + ATP = adenosylcob(III)inamide phosphate + ADP + H(+)</text>
        <dbReference type="Rhea" id="RHEA:15769"/>
        <dbReference type="ChEBI" id="CHEBI:2480"/>
        <dbReference type="ChEBI" id="CHEBI:15378"/>
        <dbReference type="ChEBI" id="CHEBI:30616"/>
        <dbReference type="ChEBI" id="CHEBI:58502"/>
        <dbReference type="ChEBI" id="CHEBI:456216"/>
        <dbReference type="EC" id="2.7.1.156"/>
    </reaction>
</comment>
<reference evidence="18 19" key="1">
    <citation type="submission" date="2024-02" db="EMBL/GenBank/DDBJ databases">
        <title>Seven novel Bacillus-like species.</title>
        <authorList>
            <person name="Liu G."/>
        </authorList>
    </citation>
    <scope>NUCLEOTIDE SEQUENCE [LARGE SCALE GENOMIC DNA]</scope>
    <source>
        <strain evidence="18 19">FJAT-52991</strain>
    </source>
</reference>
<evidence type="ECO:0000256" key="8">
    <source>
        <dbReference type="ARBA" id="ARBA00012016"/>
    </source>
</evidence>
<evidence type="ECO:0000256" key="10">
    <source>
        <dbReference type="ARBA" id="ARBA00022573"/>
    </source>
</evidence>
<keyword evidence="19" id="KW-1185">Reference proteome</keyword>
<evidence type="ECO:0000256" key="2">
    <source>
        <dbReference type="ARBA" id="ARBA00000711"/>
    </source>
</evidence>
<evidence type="ECO:0000256" key="16">
    <source>
        <dbReference type="ARBA" id="ARBA00029570"/>
    </source>
</evidence>
<dbReference type="PANTHER" id="PTHR34848:SF1">
    <property type="entry name" value="BIFUNCTIONAL ADENOSYLCOBALAMIN BIOSYNTHESIS PROTEIN COBU"/>
    <property type="match status" value="1"/>
</dbReference>
<evidence type="ECO:0000256" key="4">
    <source>
        <dbReference type="ARBA" id="ARBA00003889"/>
    </source>
</evidence>
<evidence type="ECO:0000313" key="18">
    <source>
        <dbReference type="EMBL" id="WXB93790.1"/>
    </source>
</evidence>
<keyword evidence="12" id="KW-0547">Nucleotide-binding</keyword>
<dbReference type="GO" id="GO:0008820">
    <property type="term" value="F:cobinamide phosphate guanylyltransferase activity"/>
    <property type="evidence" value="ECO:0007669"/>
    <property type="project" value="UniProtKB-EC"/>
</dbReference>
<comment type="function">
    <text evidence="4">Catalyzes ATP-dependent phosphorylation of adenosylcobinamide and addition of GMP to adenosylcobinamide phosphate.</text>
</comment>
<dbReference type="Pfam" id="PF02283">
    <property type="entry name" value="CobU"/>
    <property type="match status" value="1"/>
</dbReference>
<dbReference type="RefSeq" id="WP_338753289.1">
    <property type="nucleotide sequence ID" value="NZ_CP147404.1"/>
</dbReference>
<keyword evidence="13 18" id="KW-0418">Kinase</keyword>
<dbReference type="Gene3D" id="3.40.50.300">
    <property type="entry name" value="P-loop containing nucleotide triphosphate hydrolases"/>
    <property type="match status" value="1"/>
</dbReference>
<keyword evidence="14" id="KW-0067">ATP-binding</keyword>
<evidence type="ECO:0000256" key="1">
    <source>
        <dbReference type="ARBA" id="ARBA00000312"/>
    </source>
</evidence>
<comment type="catalytic activity">
    <reaction evidence="3">
        <text>adenosylcob(III)inamide + GTP = adenosylcob(III)inamide phosphate + GDP + H(+)</text>
        <dbReference type="Rhea" id="RHEA:15765"/>
        <dbReference type="ChEBI" id="CHEBI:2480"/>
        <dbReference type="ChEBI" id="CHEBI:15378"/>
        <dbReference type="ChEBI" id="CHEBI:37565"/>
        <dbReference type="ChEBI" id="CHEBI:58189"/>
        <dbReference type="ChEBI" id="CHEBI:58502"/>
        <dbReference type="EC" id="2.7.1.156"/>
    </reaction>
</comment>
<comment type="pathway">
    <text evidence="6">Cofactor biosynthesis; adenosylcobalamin biosynthesis; adenosylcobalamin from cob(II)yrinate a,c-diamide: step 5/7.</text>
</comment>
<comment type="catalytic activity">
    <reaction evidence="2">
        <text>adenosylcob(III)inamide phosphate + GTP + H(+) = adenosylcob(III)inamide-GDP + diphosphate</text>
        <dbReference type="Rhea" id="RHEA:22712"/>
        <dbReference type="ChEBI" id="CHEBI:15378"/>
        <dbReference type="ChEBI" id="CHEBI:33019"/>
        <dbReference type="ChEBI" id="CHEBI:37565"/>
        <dbReference type="ChEBI" id="CHEBI:58502"/>
        <dbReference type="ChEBI" id="CHEBI:60487"/>
        <dbReference type="EC" id="2.7.7.62"/>
    </reaction>
</comment>
<keyword evidence="10" id="KW-0169">Cobalamin biosynthesis</keyword>
<proteinExistence type="inferred from homology"/>
<evidence type="ECO:0000313" key="19">
    <source>
        <dbReference type="Proteomes" id="UP001387364"/>
    </source>
</evidence>
<accession>A0ABZ2N866</accession>
<evidence type="ECO:0000256" key="13">
    <source>
        <dbReference type="ARBA" id="ARBA00022777"/>
    </source>
</evidence>
<evidence type="ECO:0000256" key="12">
    <source>
        <dbReference type="ARBA" id="ARBA00022741"/>
    </source>
</evidence>
<evidence type="ECO:0000256" key="6">
    <source>
        <dbReference type="ARBA" id="ARBA00005159"/>
    </source>
</evidence>
<dbReference type="EC" id="2.7.7.62" evidence="9"/>
<dbReference type="InterPro" id="IPR003203">
    <property type="entry name" value="CobU/CobP"/>
</dbReference>
<evidence type="ECO:0000256" key="5">
    <source>
        <dbReference type="ARBA" id="ARBA00004692"/>
    </source>
</evidence>
<keyword evidence="18" id="KW-0548">Nucleotidyltransferase</keyword>
<gene>
    <name evidence="18" type="ORF">WDJ61_03830</name>
</gene>
<dbReference type="InterPro" id="IPR027417">
    <property type="entry name" value="P-loop_NTPase"/>
</dbReference>
<evidence type="ECO:0000256" key="14">
    <source>
        <dbReference type="ARBA" id="ARBA00022840"/>
    </source>
</evidence>
<sequence length="194" mass="21805">METAQLTIILGGVRSGKSRLAEEKAVAEAKKRGGGLHYIACGKVTDGEMAERVRLHQQQRQQSTVTWTTWEQPTQLEQLANQFTKQDVILLDCLTTLVTNEWFLASEDESEWKQPLFHAEIKQRVITEVNRLRQAAAAVIIVSNELAFEPLSSPLVFYYAKTLGELHQYFVSEADEAVLVEHGLPLIQKGGEAR</sequence>
<evidence type="ECO:0000256" key="3">
    <source>
        <dbReference type="ARBA" id="ARBA00001522"/>
    </source>
</evidence>
<dbReference type="SUPFAM" id="SSF52540">
    <property type="entry name" value="P-loop containing nucleoside triphosphate hydrolases"/>
    <property type="match status" value="1"/>
</dbReference>
<comment type="similarity">
    <text evidence="7">Belongs to the CobU/CobP family.</text>
</comment>
<dbReference type="PIRSF" id="PIRSF006135">
    <property type="entry name" value="CobU"/>
    <property type="match status" value="1"/>
</dbReference>
<dbReference type="GO" id="GO:0043752">
    <property type="term" value="F:adenosylcobinamide kinase activity"/>
    <property type="evidence" value="ECO:0007669"/>
    <property type="project" value="UniProtKB-EC"/>
</dbReference>
<dbReference type="CDD" id="cd00544">
    <property type="entry name" value="CobU"/>
    <property type="match status" value="1"/>
</dbReference>